<proteinExistence type="predicted"/>
<gene>
    <name evidence="1" type="ORF">DSM106972_094180</name>
</gene>
<evidence type="ECO:0000313" key="1">
    <source>
        <dbReference type="EMBL" id="RUS94159.1"/>
    </source>
</evidence>
<comment type="caution">
    <text evidence="1">The sequence shown here is derived from an EMBL/GenBank/DDBJ whole genome shotgun (WGS) entry which is preliminary data.</text>
</comment>
<name>A0A3S1BZC0_9CYAN</name>
<sequence>MAPSGYVHVRELSEGMGHEFIEPLIVDELLRAAKELQCRGKKASARDMSNLTGLPSSWAMAVQKAYPLLFPEWNNSSNLSYNKPKPKGANTLMENFPQSSQEKVLSDAERDKQYRQVLSQLQLQETHRNHLRDVRSLGEFIEYIGFRSWQSIQVSNVSADLPGVVKRDGLFYLWGAKGIFLPMRNELEQIIAFQLLPDNRETGKYKWGSSAPVNGNCPRLDNGEMPLTFCRTQTVEIQSVGFVEGVLKAWSVACFLKQIVIGAPGAAWDCSPKLLRRYLEKVAQDRNIAIKDVVVDLYVDAGMLTNEHIMRRYYETVKLLQQWECKVRIGWWGQFTKDKLDIDDLIIRGLRCQITYISVNEWITLWPEEMRYSLLNSDAQFDTRDWVAPVQHLHRSELGYRKKMKGLEENLGWEWIPKAGFSFIVERELVGTNNAFGGLMLQVKRSYDSVTEQDRVVVPAEALHKVADFINCLARSTGKVYLVNKLKQEELHKYLHKQIAAYRARGGKVYKLSERIGRQADGTWVFPDCQISASGRFITELESGWVFNHALIAKEKIPLPQINQNAETGVLKRLVSGMRNFFEESGFMPAFFTMAFSVAGLFYDEIQESEGFFPVLGLYGDAGTGKTVAANIALSLLGLDYRATLHKTSESAYHERFKLMGGLTQFLDDPDKAQIAWICQQVKTHYGGGSRFVRENHQDPHSPLMVASNYSIGDDDPIVLSRLIRLVFEQTPKPVAFGELRSVSRICSCVLPDLIKLGYPQTEVKVLESQLIEKLPASHARFASSLALIGYYAFRLAELSGAVSSSEVWKYLALLCDDANKDESKKSSLDDFIDKLLILRSQTEVGEWNCRLITEDNNLENRNYKSLAVYLHGVWSLMSRYFKNDLPYSQKMIRQQIEKVGGKTYSKQKFHCDRDSSITYQRWKVNIKADINGEIIMPKPPEMLVRSCVEIPIDFLRERLSSFEGSFNHDLHDSDDKS</sequence>
<reference evidence="1" key="2">
    <citation type="journal article" date="2019" name="Genome Biol. Evol.">
        <title>Day and night: Metabolic profiles and evolutionary relationships of six axenic non-marine cyanobacteria.</title>
        <authorList>
            <person name="Will S.E."/>
            <person name="Henke P."/>
            <person name="Boedeker C."/>
            <person name="Huang S."/>
            <person name="Brinkmann H."/>
            <person name="Rohde M."/>
            <person name="Jarek M."/>
            <person name="Friedl T."/>
            <person name="Seufert S."/>
            <person name="Schumacher M."/>
            <person name="Overmann J."/>
            <person name="Neumann-Schaal M."/>
            <person name="Petersen J."/>
        </authorList>
    </citation>
    <scope>NUCLEOTIDE SEQUENCE [LARGE SCALE GENOMIC DNA]</scope>
    <source>
        <strain evidence="1">PCC 7102</strain>
    </source>
</reference>
<accession>A0A3S1BZC0</accession>
<dbReference type="AlphaFoldDB" id="A0A3S1BZC0"/>
<dbReference type="Proteomes" id="UP000271624">
    <property type="component" value="Unassembled WGS sequence"/>
</dbReference>
<organism evidence="1 2">
    <name type="scientific">Dulcicalothrix desertica PCC 7102</name>
    <dbReference type="NCBI Taxonomy" id="232991"/>
    <lineage>
        <taxon>Bacteria</taxon>
        <taxon>Bacillati</taxon>
        <taxon>Cyanobacteriota</taxon>
        <taxon>Cyanophyceae</taxon>
        <taxon>Nostocales</taxon>
        <taxon>Calotrichaceae</taxon>
        <taxon>Dulcicalothrix</taxon>
    </lineage>
</organism>
<evidence type="ECO:0000313" key="2">
    <source>
        <dbReference type="Proteomes" id="UP000271624"/>
    </source>
</evidence>
<protein>
    <submittedName>
        <fullName evidence="1">Uncharacterized protein</fullName>
    </submittedName>
</protein>
<dbReference type="EMBL" id="RSCL01000051">
    <property type="protein sequence ID" value="RUS94159.1"/>
    <property type="molecule type" value="Genomic_DNA"/>
</dbReference>
<dbReference type="SUPFAM" id="SSF52540">
    <property type="entry name" value="P-loop containing nucleoside triphosphate hydrolases"/>
    <property type="match status" value="1"/>
</dbReference>
<reference evidence="1" key="1">
    <citation type="submission" date="2018-12" db="EMBL/GenBank/DDBJ databases">
        <authorList>
            <person name="Will S."/>
            <person name="Neumann-Schaal M."/>
            <person name="Henke P."/>
        </authorList>
    </citation>
    <scope>NUCLEOTIDE SEQUENCE</scope>
    <source>
        <strain evidence="1">PCC 7102</strain>
    </source>
</reference>
<keyword evidence="2" id="KW-1185">Reference proteome</keyword>
<dbReference type="InterPro" id="IPR027417">
    <property type="entry name" value="P-loop_NTPase"/>
</dbReference>